<keyword evidence="2" id="KW-0479">Metal-binding</keyword>
<dbReference type="InterPro" id="IPR038222">
    <property type="entry name" value="DHHA2_dom_sf"/>
</dbReference>
<evidence type="ECO:0000256" key="1">
    <source>
        <dbReference type="ARBA" id="ARBA00001936"/>
    </source>
</evidence>
<keyword evidence="3" id="KW-0378">Hydrolase</keyword>
<comment type="caution">
    <text evidence="6">The sequence shown here is derived from an EMBL/GenBank/DDBJ whole genome shotgun (WGS) entry which is preliminary data.</text>
</comment>
<gene>
    <name evidence="6" type="ORF">D0861_05470</name>
</gene>
<evidence type="ECO:0000256" key="3">
    <source>
        <dbReference type="ARBA" id="ARBA00022801"/>
    </source>
</evidence>
<dbReference type="GO" id="GO:0005737">
    <property type="term" value="C:cytoplasm"/>
    <property type="evidence" value="ECO:0007669"/>
    <property type="project" value="InterPro"/>
</dbReference>
<dbReference type="Pfam" id="PF01368">
    <property type="entry name" value="DHH"/>
    <property type="match status" value="1"/>
</dbReference>
<evidence type="ECO:0000256" key="2">
    <source>
        <dbReference type="ARBA" id="ARBA00022723"/>
    </source>
</evidence>
<dbReference type="PANTHER" id="PTHR12112:SF39">
    <property type="entry name" value="EG:152A3.5 PROTEIN (FBGN0003116_PN PROTEIN)"/>
    <property type="match status" value="1"/>
</dbReference>
<dbReference type="VEuPathDB" id="FungiDB:BTJ68_14047"/>
<organism evidence="6 7">
    <name type="scientific">Hortaea werneckii</name>
    <name type="common">Black yeast</name>
    <name type="synonym">Cladosporium werneckii</name>
    <dbReference type="NCBI Taxonomy" id="91943"/>
    <lineage>
        <taxon>Eukaryota</taxon>
        <taxon>Fungi</taxon>
        <taxon>Dikarya</taxon>
        <taxon>Ascomycota</taxon>
        <taxon>Pezizomycotina</taxon>
        <taxon>Dothideomycetes</taxon>
        <taxon>Dothideomycetidae</taxon>
        <taxon>Mycosphaerellales</taxon>
        <taxon>Teratosphaeriaceae</taxon>
        <taxon>Hortaea</taxon>
    </lineage>
</organism>
<dbReference type="Proteomes" id="UP000268823">
    <property type="component" value="Unassembled WGS sequence"/>
</dbReference>
<dbReference type="OrthoDB" id="374045at2759"/>
<dbReference type="GO" id="GO:0046872">
    <property type="term" value="F:metal ion binding"/>
    <property type="evidence" value="ECO:0007669"/>
    <property type="project" value="UniProtKB-KW"/>
</dbReference>
<dbReference type="GO" id="GO:0004309">
    <property type="term" value="F:exopolyphosphatase activity"/>
    <property type="evidence" value="ECO:0007669"/>
    <property type="project" value="TreeGrafter"/>
</dbReference>
<dbReference type="Gene3D" id="3.90.1640.10">
    <property type="entry name" value="inorganic pyrophosphatase (n-terminal core)"/>
    <property type="match status" value="1"/>
</dbReference>
<name>A0A3M7FEH0_HORWE</name>
<evidence type="ECO:0000313" key="6">
    <source>
        <dbReference type="EMBL" id="RMY87270.1"/>
    </source>
</evidence>
<sequence>MSDDGNTPARELRYFVCSVDPKAKMVRMSVRTFLVKAKQNLQQTLKNNGEASFVIGNESADLDSITSAIVYGYIQTSTLESMRAQKFYIPVTNIPASDLSLRPELTALLKHAAISPSDLITLDDLGSIPLSLSKSSWTLVDHNALQGALGDHYRASVTGCIDHHDDEHQVPSSAEPRLITKSGSCSSLVANHCRDAWDVVASSSSAIGAALGQSSDGLTDDAAFTTTWDAQLAKLALGSVLIDTINMSDEHKVTEHDKKAVRYLEARINASPRVGKGYDRDRFFNEINEAKSDVDSLSVRDVLRKDYKQWPENGMELGVTSVVKPIAWLEKKAEKGIVDESVEFAKSRGVKLFAIMTAFNDESGEFARQLLLIALEGGKVKEAAEKFSKQCTQELKLQNDSVQLASKDGVAWIQCWEQKNLAASRKRVAPLLRGAM</sequence>
<dbReference type="Gene3D" id="3.10.310.20">
    <property type="entry name" value="DHHA2 domain"/>
    <property type="match status" value="1"/>
</dbReference>
<dbReference type="EMBL" id="QWIR01000097">
    <property type="protein sequence ID" value="RMY87270.1"/>
    <property type="molecule type" value="Genomic_DNA"/>
</dbReference>
<comment type="cofactor">
    <cofactor evidence="1">
        <name>Mn(2+)</name>
        <dbReference type="ChEBI" id="CHEBI:29035"/>
    </cofactor>
</comment>
<dbReference type="AlphaFoldDB" id="A0A3M7FEH0"/>
<dbReference type="InterPro" id="IPR004097">
    <property type="entry name" value="DHHA2"/>
</dbReference>
<evidence type="ECO:0000313" key="7">
    <source>
        <dbReference type="Proteomes" id="UP000268823"/>
    </source>
</evidence>
<dbReference type="Pfam" id="PF02833">
    <property type="entry name" value="DHHA2"/>
    <property type="match status" value="1"/>
</dbReference>
<proteinExistence type="predicted"/>
<protein>
    <recommendedName>
        <fullName evidence="5">DHHA2 domain-containing protein</fullName>
    </recommendedName>
</protein>
<evidence type="ECO:0000259" key="5">
    <source>
        <dbReference type="SMART" id="SM01131"/>
    </source>
</evidence>
<dbReference type="SUPFAM" id="SSF64182">
    <property type="entry name" value="DHH phosphoesterases"/>
    <property type="match status" value="1"/>
</dbReference>
<accession>A0A3M7FEH0</accession>
<reference evidence="6 7" key="1">
    <citation type="journal article" date="2018" name="BMC Genomics">
        <title>Genomic evidence for intraspecific hybridization in a clonal and extremely halotolerant yeast.</title>
        <authorList>
            <person name="Gostincar C."/>
            <person name="Stajich J.E."/>
            <person name="Zupancic J."/>
            <person name="Zalar P."/>
            <person name="Gunde-Cimerman N."/>
        </authorList>
    </citation>
    <scope>NUCLEOTIDE SEQUENCE [LARGE SCALE GENOMIC DNA]</scope>
    <source>
        <strain evidence="6 7">EXF-2788</strain>
    </source>
</reference>
<dbReference type="SMART" id="SM01131">
    <property type="entry name" value="DHHA2"/>
    <property type="match status" value="1"/>
</dbReference>
<evidence type="ECO:0000256" key="4">
    <source>
        <dbReference type="ARBA" id="ARBA00023211"/>
    </source>
</evidence>
<dbReference type="InterPro" id="IPR038763">
    <property type="entry name" value="DHH_sf"/>
</dbReference>
<dbReference type="PANTHER" id="PTHR12112">
    <property type="entry name" value="BNIP - RELATED"/>
    <property type="match status" value="1"/>
</dbReference>
<keyword evidence="4" id="KW-0464">Manganese</keyword>
<dbReference type="InterPro" id="IPR001667">
    <property type="entry name" value="DDH_dom"/>
</dbReference>
<feature type="domain" description="DHHA2" evidence="5">
    <location>
        <begin position="284"/>
        <end position="436"/>
    </location>
</feature>